<name>A0A318N683_9PROT</name>
<dbReference type="AlphaFoldDB" id="A0A318N683"/>
<accession>A0A318N683</accession>
<keyword evidence="2" id="KW-1185">Reference proteome</keyword>
<reference evidence="1 2" key="1">
    <citation type="submission" date="2018-05" db="EMBL/GenBank/DDBJ databases">
        <title>Reference genomes for bee gut microbiota database.</title>
        <authorList>
            <person name="Ellegaard K.M."/>
        </authorList>
    </citation>
    <scope>NUCLEOTIDE SEQUENCE [LARGE SCALE GENOMIC DNA]</scope>
    <source>
        <strain evidence="1 2">ESL0284</strain>
    </source>
</reference>
<evidence type="ECO:0000313" key="1">
    <source>
        <dbReference type="EMBL" id="PXZ00408.1"/>
    </source>
</evidence>
<protein>
    <submittedName>
        <fullName evidence="1">Uncharacterized protein</fullName>
    </submittedName>
</protein>
<dbReference type="Proteomes" id="UP000247565">
    <property type="component" value="Unassembled WGS sequence"/>
</dbReference>
<proteinExistence type="predicted"/>
<dbReference type="EMBL" id="QGLT01000003">
    <property type="protein sequence ID" value="PXZ00408.1"/>
    <property type="molecule type" value="Genomic_DNA"/>
</dbReference>
<evidence type="ECO:0000313" key="2">
    <source>
        <dbReference type="Proteomes" id="UP000247565"/>
    </source>
</evidence>
<dbReference type="OrthoDB" id="7234623at2"/>
<comment type="caution">
    <text evidence="1">The sequence shown here is derived from an EMBL/GenBank/DDBJ whole genome shotgun (WGS) entry which is preliminary data.</text>
</comment>
<organism evidence="1 2">
    <name type="scientific">Commensalibacter melissae</name>
    <dbReference type="NCBI Taxonomy" id="2070537"/>
    <lineage>
        <taxon>Bacteria</taxon>
        <taxon>Pseudomonadati</taxon>
        <taxon>Pseudomonadota</taxon>
        <taxon>Alphaproteobacteria</taxon>
        <taxon>Acetobacterales</taxon>
        <taxon>Acetobacteraceae</taxon>
    </lineage>
</organism>
<sequence length="107" mass="12922">MLSIPYNPDIYILANRLPIKKYHAYLPWEADYASHPWHHYERDLCKDLPKNKPPLIYYDPSIIWGKYMPDQFLSCVLIVLKNDYTHIATDSYIYVRNDRYREKGKIN</sequence>
<gene>
    <name evidence="1" type="ORF">DK869_06910</name>
</gene>